<dbReference type="AlphaFoldDB" id="U5HJJ9"/>
<evidence type="ECO:0000256" key="4">
    <source>
        <dbReference type="ARBA" id="ARBA00022980"/>
    </source>
</evidence>
<feature type="region of interest" description="Disordered" evidence="6">
    <location>
        <begin position="143"/>
        <end position="199"/>
    </location>
</feature>
<sequence length="199" mass="21896">MAEPGGSPASKACALLAALASGSDFLSSQCSSHYSDTPPSNLYRPIMIITKADRKVIYEALFKDGVLVAKKDYNAPKHLELDVKNLLVIKACQSLTSRGYVSTQFSWQYYYYTLTPEGIDYLREFLHLPAEIVPATFKKQVRAARPGQQAGARPDGAYRAPRGGDEGYRRRDDKKEGAGDDFRPRFSGVGRGGPRPTEA</sequence>
<dbReference type="InterPro" id="IPR036388">
    <property type="entry name" value="WH-like_DNA-bd_sf"/>
</dbReference>
<dbReference type="InterPro" id="IPR037447">
    <property type="entry name" value="Ribosomal_eS10"/>
</dbReference>
<keyword evidence="4" id="KW-0689">Ribosomal protein</keyword>
<dbReference type="PANTHER" id="PTHR12146">
    <property type="entry name" value="40S RIBOSOMAL PROTEIN S10"/>
    <property type="match status" value="1"/>
</dbReference>
<dbReference type="GO" id="GO:0022627">
    <property type="term" value="C:cytosolic small ribosomal subunit"/>
    <property type="evidence" value="ECO:0007669"/>
    <property type="project" value="TreeGrafter"/>
</dbReference>
<dbReference type="FunFam" id="1.10.10.10:FF:000025">
    <property type="entry name" value="40S ribosomal protein S10"/>
    <property type="match status" value="1"/>
</dbReference>
<reference evidence="8" key="2">
    <citation type="submission" date="2010-11" db="EMBL/GenBank/DDBJ databases">
        <authorList>
            <consortium name="The Broad Institute Genome Sequencing Platform"/>
            <person name="Earl A."/>
            <person name="Ward D."/>
            <person name="Feldgarden M."/>
            <person name="Gevers D."/>
            <person name="Butler R."/>
            <person name="Young S.K."/>
            <person name="Zeng Q."/>
            <person name="Gargeya S."/>
            <person name="Fitzgerald M."/>
            <person name="Haas B."/>
            <person name="Abouelleil A."/>
            <person name="Alvarado L."/>
            <person name="Arachchi H.M."/>
            <person name="Berlin A."/>
            <person name="Brown A."/>
            <person name="Chapman S.B."/>
            <person name="Chen Z."/>
            <person name="Dunbar C."/>
            <person name="Freedman E."/>
            <person name="Gearin G."/>
            <person name="Gellesch M."/>
            <person name="Goldberg J."/>
            <person name="Griggs A."/>
            <person name="Gujja S."/>
            <person name="Heilman E."/>
            <person name="Heiman D."/>
            <person name="Howarth C."/>
            <person name="Larson L."/>
            <person name="Lui A."/>
            <person name="MacDonald P.J.P."/>
            <person name="Mehta T."/>
            <person name="Montmayeur A."/>
            <person name="Murphy C."/>
            <person name="Neiman D."/>
            <person name="Pearson M."/>
            <person name="Priest M."/>
            <person name="Roberts A."/>
            <person name="Saif S."/>
            <person name="Shea T."/>
            <person name="Shenoy N."/>
            <person name="Sisk P."/>
            <person name="Stolte C."/>
            <person name="Sykes S."/>
            <person name="White J."/>
            <person name="Yandava C."/>
            <person name="Wortman J."/>
            <person name="Nusbaum C."/>
            <person name="Birren B."/>
        </authorList>
    </citation>
    <scope>NUCLEOTIDE SEQUENCE</scope>
    <source>
        <strain evidence="8">P1A1 Lamole</strain>
    </source>
</reference>
<dbReference type="InParanoid" id="U5HJJ9"/>
<comment type="similarity">
    <text evidence="2">Belongs to the eukaryotic ribosomal protein eS10 family.</text>
</comment>
<dbReference type="Pfam" id="PF03501">
    <property type="entry name" value="S10_plectin"/>
    <property type="match status" value="1"/>
</dbReference>
<feature type="compositionally biased region" description="Low complexity" evidence="6">
    <location>
        <begin position="143"/>
        <end position="154"/>
    </location>
</feature>
<evidence type="ECO:0000256" key="2">
    <source>
        <dbReference type="ARBA" id="ARBA00007278"/>
    </source>
</evidence>
<organism evidence="8">
    <name type="scientific">Microbotryum lychnidis-dioicae (strain p1A1 Lamole / MvSl-1064)</name>
    <name type="common">Anther smut fungus</name>
    <dbReference type="NCBI Taxonomy" id="683840"/>
    <lineage>
        <taxon>Eukaryota</taxon>
        <taxon>Fungi</taxon>
        <taxon>Dikarya</taxon>
        <taxon>Basidiomycota</taxon>
        <taxon>Pucciniomycotina</taxon>
        <taxon>Microbotryomycetes</taxon>
        <taxon>Microbotryales</taxon>
        <taxon>Microbotryaceae</taxon>
        <taxon>Microbotryum</taxon>
    </lineage>
</organism>
<feature type="compositionally biased region" description="Basic and acidic residues" evidence="6">
    <location>
        <begin position="162"/>
        <end position="184"/>
    </location>
</feature>
<dbReference type="GO" id="GO:0003723">
    <property type="term" value="F:RNA binding"/>
    <property type="evidence" value="ECO:0007669"/>
    <property type="project" value="TreeGrafter"/>
</dbReference>
<evidence type="ECO:0000256" key="1">
    <source>
        <dbReference type="ARBA" id="ARBA00004496"/>
    </source>
</evidence>
<evidence type="ECO:0000256" key="6">
    <source>
        <dbReference type="SAM" id="MobiDB-lite"/>
    </source>
</evidence>
<dbReference type="GO" id="GO:0003735">
    <property type="term" value="F:structural constituent of ribosome"/>
    <property type="evidence" value="ECO:0007669"/>
    <property type="project" value="TreeGrafter"/>
</dbReference>
<dbReference type="EnsemblFungi" id="MVLG_07181T0">
    <property type="protein sequence ID" value="MVLG_07181T0"/>
    <property type="gene ID" value="MVLG_07181"/>
</dbReference>
<dbReference type="OrthoDB" id="5211809at2759"/>
<dbReference type="Proteomes" id="UP000017200">
    <property type="component" value="Unassembled WGS sequence"/>
</dbReference>
<proteinExistence type="inferred from homology"/>
<evidence type="ECO:0000313" key="8">
    <source>
        <dbReference type="EMBL" id="KDE02252.1"/>
    </source>
</evidence>
<feature type="domain" description="Plectin/eS10 N-terminal" evidence="7">
    <location>
        <begin position="49"/>
        <end position="140"/>
    </location>
</feature>
<accession>U5HJJ9</accession>
<reference evidence="9" key="4">
    <citation type="submission" date="2015-06" db="UniProtKB">
        <authorList>
            <consortium name="EnsemblFungi"/>
        </authorList>
    </citation>
    <scope>IDENTIFICATION</scope>
</reference>
<keyword evidence="10" id="KW-1185">Reference proteome</keyword>
<keyword evidence="3" id="KW-0963">Cytoplasm</keyword>
<dbReference type="FunCoup" id="U5HJJ9">
    <property type="interactions" value="470"/>
</dbReference>
<comment type="subcellular location">
    <subcellularLocation>
        <location evidence="1">Cytoplasm</location>
    </subcellularLocation>
</comment>
<reference evidence="10" key="1">
    <citation type="submission" date="2010-11" db="EMBL/GenBank/DDBJ databases">
        <title>The genome sequence of Microbotryum violaceum strain p1A1 Lamole.</title>
        <authorList>
            <person name="Cuomo C."/>
            <person name="Perlin M."/>
            <person name="Young S.K."/>
            <person name="Zeng Q."/>
            <person name="Gargeya S."/>
            <person name="Alvarado L."/>
            <person name="Berlin A."/>
            <person name="Chapman S.B."/>
            <person name="Chen Z."/>
            <person name="Freedman E."/>
            <person name="Gellesch M."/>
            <person name="Goldberg J."/>
            <person name="Griggs A."/>
            <person name="Gujja S."/>
            <person name="Heilman E."/>
            <person name="Heiman D."/>
            <person name="Howarth C."/>
            <person name="Mehta T."/>
            <person name="Neiman D."/>
            <person name="Pearson M."/>
            <person name="Roberts A."/>
            <person name="Saif S."/>
            <person name="Shea T."/>
            <person name="Shenoy N."/>
            <person name="Sisk P."/>
            <person name="Stolte C."/>
            <person name="Sykes S."/>
            <person name="White J."/>
            <person name="Yandava C."/>
            <person name="Haas B."/>
            <person name="Nusbaum C."/>
            <person name="Birren B."/>
        </authorList>
    </citation>
    <scope>NUCLEOTIDE SEQUENCE [LARGE SCALE GENOMIC DNA]</scope>
    <source>
        <strain evidence="10">p1A1 Lamole</strain>
    </source>
</reference>
<gene>
    <name evidence="8" type="ORF">MVLG_07181</name>
</gene>
<evidence type="ECO:0000256" key="3">
    <source>
        <dbReference type="ARBA" id="ARBA00022490"/>
    </source>
</evidence>
<dbReference type="HOGENOM" id="CLU_089349_0_1_1"/>
<dbReference type="OMA" id="ERTKIHR"/>
<evidence type="ECO:0000313" key="10">
    <source>
        <dbReference type="Proteomes" id="UP000017200"/>
    </source>
</evidence>
<evidence type="ECO:0000313" key="9">
    <source>
        <dbReference type="EnsemblFungi" id="MVLG_07181T0"/>
    </source>
</evidence>
<reference evidence="8 10" key="3">
    <citation type="journal article" date="2015" name="BMC Genomics">
        <title>Sex and parasites: genomic and transcriptomic analysis of Microbotryum lychnidis-dioicae, the biotrophic and plant-castrating anther smut fungus.</title>
        <authorList>
            <person name="Perlin M.H."/>
            <person name="Amselem J."/>
            <person name="Fontanillas E."/>
            <person name="Toh S.S."/>
            <person name="Chen Z."/>
            <person name="Goldberg J."/>
            <person name="Duplessis S."/>
            <person name="Henrissat B."/>
            <person name="Young S."/>
            <person name="Zeng Q."/>
            <person name="Aguileta G."/>
            <person name="Petit E."/>
            <person name="Badouin H."/>
            <person name="Andrews J."/>
            <person name="Razeeq D."/>
            <person name="Gabaldon T."/>
            <person name="Quesneville H."/>
            <person name="Giraud T."/>
            <person name="Hood M.E."/>
            <person name="Schultz D.J."/>
            <person name="Cuomo C.A."/>
        </authorList>
    </citation>
    <scope>NUCLEOTIDE SEQUENCE [LARGE SCALE GENOMIC DNA]</scope>
    <source>
        <strain evidence="10">p1A1 Lamole</strain>
        <strain evidence="8">P1A1 Lamole</strain>
    </source>
</reference>
<dbReference type="InterPro" id="IPR005326">
    <property type="entry name" value="Plectin_eS10_N"/>
</dbReference>
<evidence type="ECO:0000259" key="7">
    <source>
        <dbReference type="Pfam" id="PF03501"/>
    </source>
</evidence>
<dbReference type="EMBL" id="AEIJ01001073">
    <property type="status" value="NOT_ANNOTATED_CDS"/>
    <property type="molecule type" value="Genomic_DNA"/>
</dbReference>
<dbReference type="STRING" id="683840.U5HJJ9"/>
<name>U5HJJ9_USTV1</name>
<dbReference type="PANTHER" id="PTHR12146:SF0">
    <property type="entry name" value="RIBOSOMAL PROTEIN S10"/>
    <property type="match status" value="1"/>
</dbReference>
<keyword evidence="5" id="KW-0687">Ribonucleoprotein</keyword>
<evidence type="ECO:0000256" key="5">
    <source>
        <dbReference type="ARBA" id="ARBA00023274"/>
    </source>
</evidence>
<dbReference type="EMBL" id="GL541869">
    <property type="protein sequence ID" value="KDE02252.1"/>
    <property type="molecule type" value="Genomic_DNA"/>
</dbReference>
<dbReference type="Gene3D" id="1.10.10.10">
    <property type="entry name" value="Winged helix-like DNA-binding domain superfamily/Winged helix DNA-binding domain"/>
    <property type="match status" value="1"/>
</dbReference>
<protein>
    <recommendedName>
        <fullName evidence="7">Plectin/eS10 N-terminal domain-containing protein</fullName>
    </recommendedName>
</protein>